<dbReference type="Proteomes" id="UP000265631">
    <property type="component" value="Unassembled WGS sequence"/>
</dbReference>
<dbReference type="EMBL" id="PXXK01000150">
    <property type="protein sequence ID" value="RFN50119.1"/>
    <property type="molecule type" value="Genomic_DNA"/>
</dbReference>
<dbReference type="Gene3D" id="3.30.40.10">
    <property type="entry name" value="Zinc/RING finger domain, C3HC4 (zinc finger)"/>
    <property type="match status" value="1"/>
</dbReference>
<dbReference type="SUPFAM" id="SSF57850">
    <property type="entry name" value="RING/U-box"/>
    <property type="match status" value="1"/>
</dbReference>
<proteinExistence type="predicted"/>
<keyword evidence="1" id="KW-0479">Metal-binding</keyword>
<evidence type="ECO:0000259" key="2">
    <source>
        <dbReference type="PROSITE" id="PS50089"/>
    </source>
</evidence>
<dbReference type="GO" id="GO:0008270">
    <property type="term" value="F:zinc ion binding"/>
    <property type="evidence" value="ECO:0007669"/>
    <property type="project" value="UniProtKB-KW"/>
</dbReference>
<evidence type="ECO:0000313" key="4">
    <source>
        <dbReference type="Proteomes" id="UP000265631"/>
    </source>
</evidence>
<keyword evidence="4" id="KW-1185">Reference proteome</keyword>
<organism evidence="3 4">
    <name type="scientific">Fusarium flagelliforme</name>
    <dbReference type="NCBI Taxonomy" id="2675880"/>
    <lineage>
        <taxon>Eukaryota</taxon>
        <taxon>Fungi</taxon>
        <taxon>Dikarya</taxon>
        <taxon>Ascomycota</taxon>
        <taxon>Pezizomycotina</taxon>
        <taxon>Sordariomycetes</taxon>
        <taxon>Hypocreomycetidae</taxon>
        <taxon>Hypocreales</taxon>
        <taxon>Nectriaceae</taxon>
        <taxon>Fusarium</taxon>
        <taxon>Fusarium incarnatum-equiseti species complex</taxon>
    </lineage>
</organism>
<gene>
    <name evidence="3" type="ORF">FIE12Z_5647</name>
</gene>
<dbReference type="PROSITE" id="PS50089">
    <property type="entry name" value="ZF_RING_2"/>
    <property type="match status" value="1"/>
</dbReference>
<dbReference type="OrthoDB" id="8062037at2759"/>
<protein>
    <submittedName>
        <fullName evidence="3">Protein san1</fullName>
    </submittedName>
</protein>
<sequence length="290" mass="32759">MSSTTENYLPSLMEIVQADPSAANRANPLCELCTEPMTLDEDVPNINLIPDLRKIEELPHAAYVLPCGHIFGLSCAAALLTYDYEHRKCHKCPICLFVLSCSHCWSKGLAGGHNRGVLVRLSKDKRERMLEVLDAVLKLPTSCLPCFMLGIAKEAQRLPPGLEALIPDVALMQKVDIQCRRDNEGWKITRLMLKGLPDSRFSVGEYVGRLSIESQYFRRNEIDPQLRNRIDDAVTLYMKAFDVFSLFPERNCIWVNCSRAEGVTSFHHFILLDRGNIGRVVRNILSPTKT</sequence>
<dbReference type="InterPro" id="IPR001841">
    <property type="entry name" value="Znf_RING"/>
</dbReference>
<name>A0A395MSI3_9HYPO</name>
<dbReference type="InterPro" id="IPR013083">
    <property type="entry name" value="Znf_RING/FYVE/PHD"/>
</dbReference>
<evidence type="ECO:0000313" key="3">
    <source>
        <dbReference type="EMBL" id="RFN50119.1"/>
    </source>
</evidence>
<accession>A0A395MSI3</accession>
<keyword evidence="1" id="KW-0863">Zinc-finger</keyword>
<reference evidence="3 4" key="1">
    <citation type="journal article" date="2018" name="PLoS Pathog.">
        <title>Evolution of structural diversity of trichothecenes, a family of toxins produced by plant pathogenic and entomopathogenic fungi.</title>
        <authorList>
            <person name="Proctor R.H."/>
            <person name="McCormick S.P."/>
            <person name="Kim H.S."/>
            <person name="Cardoza R.E."/>
            <person name="Stanley A.M."/>
            <person name="Lindo L."/>
            <person name="Kelly A."/>
            <person name="Brown D.W."/>
            <person name="Lee T."/>
            <person name="Vaughan M.M."/>
            <person name="Alexander N.J."/>
            <person name="Busman M."/>
            <person name="Gutierrez S."/>
        </authorList>
    </citation>
    <scope>NUCLEOTIDE SEQUENCE [LARGE SCALE GENOMIC DNA]</scope>
    <source>
        <strain evidence="3 4">NRRL 13405</strain>
    </source>
</reference>
<evidence type="ECO:0000256" key="1">
    <source>
        <dbReference type="PROSITE-ProRule" id="PRU00175"/>
    </source>
</evidence>
<comment type="caution">
    <text evidence="3">The sequence shown here is derived from an EMBL/GenBank/DDBJ whole genome shotgun (WGS) entry which is preliminary data.</text>
</comment>
<dbReference type="AlphaFoldDB" id="A0A395MSI3"/>
<feature type="domain" description="RING-type" evidence="2">
    <location>
        <begin position="30"/>
        <end position="95"/>
    </location>
</feature>
<keyword evidence="1" id="KW-0862">Zinc</keyword>